<dbReference type="InterPro" id="IPR003661">
    <property type="entry name" value="HisK_dim/P_dom"/>
</dbReference>
<dbReference type="InterPro" id="IPR050398">
    <property type="entry name" value="HssS/ArlS-like"/>
</dbReference>
<evidence type="ECO:0000256" key="9">
    <source>
        <dbReference type="ARBA" id="ARBA00022777"/>
    </source>
</evidence>
<dbReference type="Gene3D" id="1.10.287.130">
    <property type="match status" value="1"/>
</dbReference>
<keyword evidence="4" id="KW-1003">Cell membrane</keyword>
<dbReference type="EMBL" id="CAJEWA010000007">
    <property type="protein sequence ID" value="CAD2081491.1"/>
    <property type="molecule type" value="Genomic_DNA"/>
</dbReference>
<dbReference type="RefSeq" id="WP_184284525.1">
    <property type="nucleotide sequence ID" value="NZ_BMCO01000004.1"/>
</dbReference>
<evidence type="ECO:0000256" key="11">
    <source>
        <dbReference type="ARBA" id="ARBA00022989"/>
    </source>
</evidence>
<comment type="subcellular location">
    <subcellularLocation>
        <location evidence="2">Cell membrane</location>
        <topology evidence="2">Multi-pass membrane protein</topology>
    </subcellularLocation>
</comment>
<evidence type="ECO:0000256" key="7">
    <source>
        <dbReference type="ARBA" id="ARBA00022692"/>
    </source>
</evidence>
<dbReference type="EMBL" id="JACHFF010000004">
    <property type="protein sequence ID" value="MBB6424187.1"/>
    <property type="molecule type" value="Genomic_DNA"/>
</dbReference>
<dbReference type="PANTHER" id="PTHR45528:SF1">
    <property type="entry name" value="SENSOR HISTIDINE KINASE CPXA"/>
    <property type="match status" value="1"/>
</dbReference>
<sequence>MNRRFTLIFIKYISVFLALSFLVVITGLGLFAYYILNVFSPSADTMNVDDLLYAVEENNGSYTFSDQFKKELKDNGYAAFITDDNADPIYPKINHNIKNDIIENIPGVIALPYKEHEHFIMIKENHNNELPEINNPDEINTAQLIDSLYTHNHNSYEYYIEDGNLKFIESMTRQDYTYADEFTDSDITFLKLIGILFVVIPLMLIILTIFMAVMLTRKLSRPLFFYADWLTQLSEGLLYKPSSAHNRIKSRKMYKELDDAVEVLNTQLLTDKLYRNQIDYYRDKWLSQLSHDLKSPLTSIYGYAKVMPYFPDEQKKYILLISDKAKYMENLIDSINSKFKMETSRMEIDKDMFSLTDALQEILNTVGYDRVKIINELDAEHYYGNKLYIGRMFINLIENSLDHNESNPDIKIHLSDEENKICIHYKDNGIGMDNKSAENFMKHGATSKDNKGSHGIGFSVIKDAVTFHNGSFTVMPSETGVHFKIDLH</sequence>
<evidence type="ECO:0000313" key="18">
    <source>
        <dbReference type="Proteomes" id="UP000534001"/>
    </source>
</evidence>
<dbReference type="AlphaFoldDB" id="A0A6V7RT86"/>
<evidence type="ECO:0000256" key="10">
    <source>
        <dbReference type="ARBA" id="ARBA00022840"/>
    </source>
</evidence>
<evidence type="ECO:0000256" key="3">
    <source>
        <dbReference type="ARBA" id="ARBA00012438"/>
    </source>
</evidence>
<evidence type="ECO:0000313" key="16">
    <source>
        <dbReference type="EMBL" id="CAD2081491.1"/>
    </source>
</evidence>
<keyword evidence="19" id="KW-1185">Reference proteome</keyword>
<gene>
    <name evidence="16" type="primary">sasA</name>
    <name evidence="17" type="ORF">HNR41_002173</name>
    <name evidence="16" type="ORF">JEOCOQ751_01978</name>
</gene>
<keyword evidence="5" id="KW-0597">Phosphoprotein</keyword>
<dbReference type="Gene3D" id="3.30.565.10">
    <property type="entry name" value="Histidine kinase-like ATPase, C-terminal domain"/>
    <property type="match status" value="1"/>
</dbReference>
<comment type="catalytic activity">
    <reaction evidence="1">
        <text>ATP + protein L-histidine = ADP + protein N-phospho-L-histidine.</text>
        <dbReference type="EC" id="2.7.13.3"/>
    </reaction>
</comment>
<evidence type="ECO:0000256" key="14">
    <source>
        <dbReference type="SAM" id="Phobius"/>
    </source>
</evidence>
<evidence type="ECO:0000313" key="19">
    <source>
        <dbReference type="Proteomes" id="UP000545588"/>
    </source>
</evidence>
<keyword evidence="6 16" id="KW-0808">Transferase</keyword>
<dbReference type="GO" id="GO:0005524">
    <property type="term" value="F:ATP binding"/>
    <property type="evidence" value="ECO:0007669"/>
    <property type="project" value="UniProtKB-KW"/>
</dbReference>
<feature type="domain" description="Histidine kinase" evidence="15">
    <location>
        <begin position="288"/>
        <end position="488"/>
    </location>
</feature>
<protein>
    <recommendedName>
        <fullName evidence="3">histidine kinase</fullName>
        <ecNumber evidence="3">2.7.13.3</ecNumber>
    </recommendedName>
</protein>
<dbReference type="Pfam" id="PF00512">
    <property type="entry name" value="HisKA"/>
    <property type="match status" value="1"/>
</dbReference>
<keyword evidence="7 14" id="KW-0812">Transmembrane</keyword>
<organism evidence="16 18">
    <name type="scientific">Jeotgalicoccus coquinae</name>
    <dbReference type="NCBI Taxonomy" id="709509"/>
    <lineage>
        <taxon>Bacteria</taxon>
        <taxon>Bacillati</taxon>
        <taxon>Bacillota</taxon>
        <taxon>Bacilli</taxon>
        <taxon>Bacillales</taxon>
        <taxon>Staphylococcaceae</taxon>
        <taxon>Jeotgalicoccus</taxon>
    </lineage>
</organism>
<evidence type="ECO:0000256" key="4">
    <source>
        <dbReference type="ARBA" id="ARBA00022475"/>
    </source>
</evidence>
<reference evidence="16 18" key="1">
    <citation type="submission" date="2020-07" db="EMBL/GenBank/DDBJ databases">
        <authorList>
            <person name="Criscuolo A."/>
        </authorList>
    </citation>
    <scope>NUCLEOTIDE SEQUENCE [LARGE SCALE GENOMIC DNA]</scope>
    <source>
        <strain evidence="16">CIP111751</strain>
    </source>
</reference>
<evidence type="ECO:0000256" key="5">
    <source>
        <dbReference type="ARBA" id="ARBA00022553"/>
    </source>
</evidence>
<dbReference type="Proteomes" id="UP000545588">
    <property type="component" value="Unassembled WGS sequence"/>
</dbReference>
<evidence type="ECO:0000256" key="13">
    <source>
        <dbReference type="ARBA" id="ARBA00023136"/>
    </source>
</evidence>
<dbReference type="CDD" id="cd00082">
    <property type="entry name" value="HisKA"/>
    <property type="match status" value="1"/>
</dbReference>
<dbReference type="CDD" id="cd00075">
    <property type="entry name" value="HATPase"/>
    <property type="match status" value="1"/>
</dbReference>
<dbReference type="PROSITE" id="PS50109">
    <property type="entry name" value="HIS_KIN"/>
    <property type="match status" value="1"/>
</dbReference>
<evidence type="ECO:0000256" key="8">
    <source>
        <dbReference type="ARBA" id="ARBA00022741"/>
    </source>
</evidence>
<keyword evidence="13 14" id="KW-0472">Membrane</keyword>
<evidence type="ECO:0000259" key="15">
    <source>
        <dbReference type="PROSITE" id="PS50109"/>
    </source>
</evidence>
<dbReference type="PANTHER" id="PTHR45528">
    <property type="entry name" value="SENSOR HISTIDINE KINASE CPXA"/>
    <property type="match status" value="1"/>
</dbReference>
<dbReference type="InterPro" id="IPR005467">
    <property type="entry name" value="His_kinase_dom"/>
</dbReference>
<dbReference type="SMART" id="SM00387">
    <property type="entry name" value="HATPase_c"/>
    <property type="match status" value="1"/>
</dbReference>
<dbReference type="GO" id="GO:0005886">
    <property type="term" value="C:plasma membrane"/>
    <property type="evidence" value="ECO:0007669"/>
    <property type="project" value="UniProtKB-SubCell"/>
</dbReference>
<dbReference type="InterPro" id="IPR036097">
    <property type="entry name" value="HisK_dim/P_sf"/>
</dbReference>
<dbReference type="SUPFAM" id="SSF55874">
    <property type="entry name" value="ATPase domain of HSP90 chaperone/DNA topoisomerase II/histidine kinase"/>
    <property type="match status" value="1"/>
</dbReference>
<dbReference type="SUPFAM" id="SSF47384">
    <property type="entry name" value="Homodimeric domain of signal transducing histidine kinase"/>
    <property type="match status" value="1"/>
</dbReference>
<keyword evidence="12" id="KW-0902">Two-component regulatory system</keyword>
<dbReference type="Pfam" id="PF02518">
    <property type="entry name" value="HATPase_c"/>
    <property type="match status" value="1"/>
</dbReference>
<proteinExistence type="predicted"/>
<dbReference type="SMART" id="SM00388">
    <property type="entry name" value="HisKA"/>
    <property type="match status" value="1"/>
</dbReference>
<keyword evidence="9 16" id="KW-0418">Kinase</keyword>
<feature type="transmembrane region" description="Helical" evidence="14">
    <location>
        <begin position="12"/>
        <end position="36"/>
    </location>
</feature>
<evidence type="ECO:0000256" key="12">
    <source>
        <dbReference type="ARBA" id="ARBA00023012"/>
    </source>
</evidence>
<reference evidence="17 19" key="2">
    <citation type="submission" date="2020-08" db="EMBL/GenBank/DDBJ databases">
        <title>Genomic Encyclopedia of Type Strains, Phase IV (KMG-IV): sequencing the most valuable type-strain genomes for metagenomic binning, comparative biology and taxonomic classification.</title>
        <authorList>
            <person name="Goeker M."/>
        </authorList>
    </citation>
    <scope>NUCLEOTIDE SEQUENCE [LARGE SCALE GENOMIC DNA]</scope>
    <source>
        <strain evidence="17 19">DSM 22419</strain>
    </source>
</reference>
<name>A0A6V7RT86_9STAP</name>
<dbReference type="GO" id="GO:0000155">
    <property type="term" value="F:phosphorelay sensor kinase activity"/>
    <property type="evidence" value="ECO:0007669"/>
    <property type="project" value="InterPro"/>
</dbReference>
<keyword evidence="8" id="KW-0547">Nucleotide-binding</keyword>
<accession>A0A6V7RT86</accession>
<dbReference type="Proteomes" id="UP000534001">
    <property type="component" value="Unassembled WGS sequence"/>
</dbReference>
<comment type="caution">
    <text evidence="16">The sequence shown here is derived from an EMBL/GenBank/DDBJ whole genome shotgun (WGS) entry which is preliminary data.</text>
</comment>
<evidence type="ECO:0000256" key="2">
    <source>
        <dbReference type="ARBA" id="ARBA00004651"/>
    </source>
</evidence>
<keyword evidence="11 14" id="KW-1133">Transmembrane helix</keyword>
<keyword evidence="10" id="KW-0067">ATP-binding</keyword>
<dbReference type="InterPro" id="IPR003594">
    <property type="entry name" value="HATPase_dom"/>
</dbReference>
<evidence type="ECO:0000313" key="17">
    <source>
        <dbReference type="EMBL" id="MBB6424187.1"/>
    </source>
</evidence>
<evidence type="ECO:0000256" key="6">
    <source>
        <dbReference type="ARBA" id="ARBA00022679"/>
    </source>
</evidence>
<evidence type="ECO:0000256" key="1">
    <source>
        <dbReference type="ARBA" id="ARBA00000085"/>
    </source>
</evidence>
<dbReference type="InterPro" id="IPR036890">
    <property type="entry name" value="HATPase_C_sf"/>
</dbReference>
<feature type="transmembrane region" description="Helical" evidence="14">
    <location>
        <begin position="192"/>
        <end position="215"/>
    </location>
</feature>
<dbReference type="EC" id="2.7.13.3" evidence="3"/>